<dbReference type="STRING" id="1263868.RESH_01256"/>
<dbReference type="EMBL" id="ANOF01000044">
    <property type="protein sequence ID" value="EMI28145.1"/>
    <property type="molecule type" value="Genomic_DNA"/>
</dbReference>
<dbReference type="PATRIC" id="fig|1263868.3.peg.1348"/>
<accession>M5S9G8</accession>
<reference evidence="1 2" key="1">
    <citation type="journal article" date="2013" name="Mar. Genomics">
        <title>Expression of sulfatases in Rhodopirellula baltica and the diversity of sulfatases in the genus Rhodopirellula.</title>
        <authorList>
            <person name="Wegner C.E."/>
            <person name="Richter-Heitmann T."/>
            <person name="Klindworth A."/>
            <person name="Klockow C."/>
            <person name="Richter M."/>
            <person name="Achstetter T."/>
            <person name="Glockner F.O."/>
            <person name="Harder J."/>
        </authorList>
    </citation>
    <scope>NUCLEOTIDE SEQUENCE [LARGE SCALE GENOMIC DNA]</scope>
    <source>
        <strain evidence="1 2">SH398</strain>
    </source>
</reference>
<dbReference type="Proteomes" id="UP000011996">
    <property type="component" value="Unassembled WGS sequence"/>
</dbReference>
<protein>
    <submittedName>
        <fullName evidence="1">Uncharacterized protein</fullName>
    </submittedName>
</protein>
<evidence type="ECO:0000313" key="1">
    <source>
        <dbReference type="EMBL" id="EMI28145.1"/>
    </source>
</evidence>
<sequence length="61" mass="6525">MLTIEIGLLKGRSRLWAGCNDRLILEVFPQHAGETGTIDSTRPSSPAIEGEGIAKCVSTLD</sequence>
<organism evidence="1 2">
    <name type="scientific">Rhodopirellula europaea SH398</name>
    <dbReference type="NCBI Taxonomy" id="1263868"/>
    <lineage>
        <taxon>Bacteria</taxon>
        <taxon>Pseudomonadati</taxon>
        <taxon>Planctomycetota</taxon>
        <taxon>Planctomycetia</taxon>
        <taxon>Pirellulales</taxon>
        <taxon>Pirellulaceae</taxon>
        <taxon>Rhodopirellula</taxon>
    </lineage>
</organism>
<proteinExistence type="predicted"/>
<name>M5S9G8_9BACT</name>
<evidence type="ECO:0000313" key="2">
    <source>
        <dbReference type="Proteomes" id="UP000011996"/>
    </source>
</evidence>
<dbReference type="AlphaFoldDB" id="M5S9G8"/>
<comment type="caution">
    <text evidence="1">The sequence shown here is derived from an EMBL/GenBank/DDBJ whole genome shotgun (WGS) entry which is preliminary data.</text>
</comment>
<gene>
    <name evidence="1" type="ORF">RESH_01256</name>
</gene>